<feature type="compositionally biased region" description="Low complexity" evidence="1">
    <location>
        <begin position="49"/>
        <end position="60"/>
    </location>
</feature>
<dbReference type="Proteomes" id="UP000823521">
    <property type="component" value="Unassembled WGS sequence"/>
</dbReference>
<feature type="region of interest" description="Disordered" evidence="1">
    <location>
        <begin position="37"/>
        <end position="100"/>
    </location>
</feature>
<evidence type="ECO:0000256" key="1">
    <source>
        <dbReference type="SAM" id="MobiDB-lite"/>
    </source>
</evidence>
<name>A0ABS3VJC7_MICEH</name>
<evidence type="ECO:0000313" key="3">
    <source>
        <dbReference type="EMBL" id="MBO4204558.1"/>
    </source>
</evidence>
<protein>
    <submittedName>
        <fullName evidence="3">Uncharacterized protein</fullName>
    </submittedName>
</protein>
<proteinExistence type="predicted"/>
<evidence type="ECO:0000313" key="4">
    <source>
        <dbReference type="Proteomes" id="UP000823521"/>
    </source>
</evidence>
<dbReference type="EMBL" id="WVUH01000002">
    <property type="protein sequence ID" value="MBO4204558.1"/>
    <property type="molecule type" value="Genomic_DNA"/>
</dbReference>
<keyword evidence="2" id="KW-0812">Transmembrane</keyword>
<comment type="caution">
    <text evidence="3">The sequence shown here is derived from an EMBL/GenBank/DDBJ whole genome shotgun (WGS) entry which is preliminary data.</text>
</comment>
<evidence type="ECO:0000256" key="2">
    <source>
        <dbReference type="SAM" id="Phobius"/>
    </source>
</evidence>
<sequence>MAMFRESAARPRPTPRLLIIGGLLVLIGVTAGAVAAPEVGPAHPPAPAAPLATRPLEAPASVPDAVGPSEPGGSVDTGVPADGPAAALSATGPRPRPEPVDLSRSLVLSGLVGLTISLVGLVLVGHRRRLW</sequence>
<keyword evidence="2" id="KW-1133">Transmembrane helix</keyword>
<keyword evidence="4" id="KW-1185">Reference proteome</keyword>
<feature type="transmembrane region" description="Helical" evidence="2">
    <location>
        <begin position="106"/>
        <end position="125"/>
    </location>
</feature>
<accession>A0ABS3VJC7</accession>
<dbReference type="RefSeq" id="WP_208810683.1">
    <property type="nucleotide sequence ID" value="NZ_WVUH01000002.1"/>
</dbReference>
<gene>
    <name evidence="3" type="ORF">GSF22_00810</name>
</gene>
<keyword evidence="2" id="KW-0472">Membrane</keyword>
<reference evidence="3 4" key="1">
    <citation type="submission" date="2019-12" db="EMBL/GenBank/DDBJ databases">
        <title>Whole genome sequencing of endophytic Actinobacterium Micromonospora sp. MPMI6T.</title>
        <authorList>
            <person name="Evv R."/>
            <person name="Podile A.R."/>
        </authorList>
    </citation>
    <scope>NUCLEOTIDE SEQUENCE [LARGE SCALE GENOMIC DNA]</scope>
    <source>
        <strain evidence="3 4">MPMI6</strain>
    </source>
</reference>
<organism evidence="3 4">
    <name type="scientific">Micromonospora echinofusca</name>
    <dbReference type="NCBI Taxonomy" id="47858"/>
    <lineage>
        <taxon>Bacteria</taxon>
        <taxon>Bacillati</taxon>
        <taxon>Actinomycetota</taxon>
        <taxon>Actinomycetes</taxon>
        <taxon>Micromonosporales</taxon>
        <taxon>Micromonosporaceae</taxon>
        <taxon>Micromonospora</taxon>
    </lineage>
</organism>